<feature type="signal peptide" evidence="2">
    <location>
        <begin position="1"/>
        <end position="20"/>
    </location>
</feature>
<sequence length="90" mass="9611">MRTLFLFALVAVLAMNCVMGHFGGNSSLFGNSSHSGLNSTSPGGVWPWFWPFRWPLWGGRGPVILPPLPNSTISNSTLSNSTSVNSTTSV</sequence>
<keyword evidence="2" id="KW-0732">Signal</keyword>
<evidence type="ECO:0000313" key="3">
    <source>
        <dbReference type="EMBL" id="KRF97700.1"/>
    </source>
</evidence>
<dbReference type="EMBL" id="CH963847">
    <property type="protein sequence ID" value="KRF97700.1"/>
    <property type="molecule type" value="Genomic_DNA"/>
</dbReference>
<evidence type="ECO:0000256" key="2">
    <source>
        <dbReference type="SAM" id="SignalP"/>
    </source>
</evidence>
<reference evidence="3 4" key="1">
    <citation type="journal article" date="2007" name="Nature">
        <title>Evolution of genes and genomes on the Drosophila phylogeny.</title>
        <authorList>
            <consortium name="Drosophila 12 Genomes Consortium"/>
            <person name="Clark A.G."/>
            <person name="Eisen M.B."/>
            <person name="Smith D.R."/>
            <person name="Bergman C.M."/>
            <person name="Oliver B."/>
            <person name="Markow T.A."/>
            <person name="Kaufman T.C."/>
            <person name="Kellis M."/>
            <person name="Gelbart W."/>
            <person name="Iyer V.N."/>
            <person name="Pollard D.A."/>
            <person name="Sackton T.B."/>
            <person name="Larracuente A.M."/>
            <person name="Singh N.D."/>
            <person name="Abad J.P."/>
            <person name="Abt D.N."/>
            <person name="Adryan B."/>
            <person name="Aguade M."/>
            <person name="Akashi H."/>
            <person name="Anderson W.W."/>
            <person name="Aquadro C.F."/>
            <person name="Ardell D.H."/>
            <person name="Arguello R."/>
            <person name="Artieri C.G."/>
            <person name="Barbash D.A."/>
            <person name="Barker D."/>
            <person name="Barsanti P."/>
            <person name="Batterham P."/>
            <person name="Batzoglou S."/>
            <person name="Begun D."/>
            <person name="Bhutkar A."/>
            <person name="Blanco E."/>
            <person name="Bosak S.A."/>
            <person name="Bradley R.K."/>
            <person name="Brand A.D."/>
            <person name="Brent M.R."/>
            <person name="Brooks A.N."/>
            <person name="Brown R.H."/>
            <person name="Butlin R.K."/>
            <person name="Caggese C."/>
            <person name="Calvi B.R."/>
            <person name="Bernardo de Carvalho A."/>
            <person name="Caspi A."/>
            <person name="Castrezana S."/>
            <person name="Celniker S.E."/>
            <person name="Chang J.L."/>
            <person name="Chapple C."/>
            <person name="Chatterji S."/>
            <person name="Chinwalla A."/>
            <person name="Civetta A."/>
            <person name="Clifton S.W."/>
            <person name="Comeron J.M."/>
            <person name="Costello J.C."/>
            <person name="Coyne J.A."/>
            <person name="Daub J."/>
            <person name="David R.G."/>
            <person name="Delcher A.L."/>
            <person name="Delehaunty K."/>
            <person name="Do C.B."/>
            <person name="Ebling H."/>
            <person name="Edwards K."/>
            <person name="Eickbush T."/>
            <person name="Evans J.D."/>
            <person name="Filipski A."/>
            <person name="Findeiss S."/>
            <person name="Freyhult E."/>
            <person name="Fulton L."/>
            <person name="Fulton R."/>
            <person name="Garcia A.C."/>
            <person name="Gardiner A."/>
            <person name="Garfield D.A."/>
            <person name="Garvin B.E."/>
            <person name="Gibson G."/>
            <person name="Gilbert D."/>
            <person name="Gnerre S."/>
            <person name="Godfrey J."/>
            <person name="Good R."/>
            <person name="Gotea V."/>
            <person name="Gravely B."/>
            <person name="Greenberg A.J."/>
            <person name="Griffiths-Jones S."/>
            <person name="Gross S."/>
            <person name="Guigo R."/>
            <person name="Gustafson E.A."/>
            <person name="Haerty W."/>
            <person name="Hahn M.W."/>
            <person name="Halligan D.L."/>
            <person name="Halpern A.L."/>
            <person name="Halter G.M."/>
            <person name="Han M.V."/>
            <person name="Heger A."/>
            <person name="Hillier L."/>
            <person name="Hinrichs A.S."/>
            <person name="Holmes I."/>
            <person name="Hoskins R.A."/>
            <person name="Hubisz M.J."/>
            <person name="Hultmark D."/>
            <person name="Huntley M.A."/>
            <person name="Jaffe D.B."/>
            <person name="Jagadeeshan S."/>
            <person name="Jeck W.R."/>
            <person name="Johnson J."/>
            <person name="Jones C.D."/>
            <person name="Jordan W.C."/>
            <person name="Karpen G.H."/>
            <person name="Kataoka E."/>
            <person name="Keightley P.D."/>
            <person name="Kheradpour P."/>
            <person name="Kirkness E.F."/>
            <person name="Koerich L.B."/>
            <person name="Kristiansen K."/>
            <person name="Kudrna D."/>
            <person name="Kulathinal R.J."/>
            <person name="Kumar S."/>
            <person name="Kwok R."/>
            <person name="Lander E."/>
            <person name="Langley C.H."/>
            <person name="Lapoint R."/>
            <person name="Lazzaro B.P."/>
            <person name="Lee S.J."/>
            <person name="Levesque L."/>
            <person name="Li R."/>
            <person name="Lin C.F."/>
            <person name="Lin M.F."/>
            <person name="Lindblad-Toh K."/>
            <person name="Llopart A."/>
            <person name="Long M."/>
            <person name="Low L."/>
            <person name="Lozovsky E."/>
            <person name="Lu J."/>
            <person name="Luo M."/>
            <person name="Machado C.A."/>
            <person name="Makalowski W."/>
            <person name="Marzo M."/>
            <person name="Matsuda M."/>
            <person name="Matzkin L."/>
            <person name="McAllister B."/>
            <person name="McBride C.S."/>
            <person name="McKernan B."/>
            <person name="McKernan K."/>
            <person name="Mendez-Lago M."/>
            <person name="Minx P."/>
            <person name="Mollenhauer M.U."/>
            <person name="Montooth K."/>
            <person name="Mount S.M."/>
            <person name="Mu X."/>
            <person name="Myers E."/>
            <person name="Negre B."/>
            <person name="Newfeld S."/>
            <person name="Nielsen R."/>
            <person name="Noor M.A."/>
            <person name="O'Grady P."/>
            <person name="Pachter L."/>
            <person name="Papaceit M."/>
            <person name="Parisi M.J."/>
            <person name="Parisi M."/>
            <person name="Parts L."/>
            <person name="Pedersen J.S."/>
            <person name="Pesole G."/>
            <person name="Phillippy A.M."/>
            <person name="Ponting C.P."/>
            <person name="Pop M."/>
            <person name="Porcelli D."/>
            <person name="Powell J.R."/>
            <person name="Prohaska S."/>
            <person name="Pruitt K."/>
            <person name="Puig M."/>
            <person name="Quesneville H."/>
            <person name="Ram K.R."/>
            <person name="Rand D."/>
            <person name="Rasmussen M.D."/>
            <person name="Reed L.K."/>
            <person name="Reenan R."/>
            <person name="Reily A."/>
            <person name="Remington K.A."/>
            <person name="Rieger T.T."/>
            <person name="Ritchie M.G."/>
            <person name="Robin C."/>
            <person name="Rogers Y.H."/>
            <person name="Rohde C."/>
            <person name="Rozas J."/>
            <person name="Rubenfield M.J."/>
            <person name="Ruiz A."/>
            <person name="Russo S."/>
            <person name="Salzberg S.L."/>
            <person name="Sanchez-Gracia A."/>
            <person name="Saranga D.J."/>
            <person name="Sato H."/>
            <person name="Schaeffer S.W."/>
            <person name="Schatz M.C."/>
            <person name="Schlenke T."/>
            <person name="Schwartz R."/>
            <person name="Segarra C."/>
            <person name="Singh R.S."/>
            <person name="Sirot L."/>
            <person name="Sirota M."/>
            <person name="Sisneros N.B."/>
            <person name="Smith C.D."/>
            <person name="Smith T.F."/>
            <person name="Spieth J."/>
            <person name="Stage D.E."/>
            <person name="Stark A."/>
            <person name="Stephan W."/>
            <person name="Strausberg R.L."/>
            <person name="Strempel S."/>
            <person name="Sturgill D."/>
            <person name="Sutton G."/>
            <person name="Sutton G.G."/>
            <person name="Tao W."/>
            <person name="Teichmann S."/>
            <person name="Tobari Y.N."/>
            <person name="Tomimura Y."/>
            <person name="Tsolas J.M."/>
            <person name="Valente V.L."/>
            <person name="Venter E."/>
            <person name="Venter J.C."/>
            <person name="Vicario S."/>
            <person name="Vieira F.G."/>
            <person name="Vilella A.J."/>
            <person name="Villasante A."/>
            <person name="Walenz B."/>
            <person name="Wang J."/>
            <person name="Wasserman M."/>
            <person name="Watts T."/>
            <person name="Wilson D."/>
            <person name="Wilson R.K."/>
            <person name="Wing R.A."/>
            <person name="Wolfner M.F."/>
            <person name="Wong A."/>
            <person name="Wong G.K."/>
            <person name="Wu C.I."/>
            <person name="Wu G."/>
            <person name="Yamamoto D."/>
            <person name="Yang H.P."/>
            <person name="Yang S.P."/>
            <person name="Yorke J.A."/>
            <person name="Yoshida K."/>
            <person name="Zdobnov E."/>
            <person name="Zhang P."/>
            <person name="Zhang Y."/>
            <person name="Zimin A.V."/>
            <person name="Baldwin J."/>
            <person name="Abdouelleil A."/>
            <person name="Abdulkadir J."/>
            <person name="Abebe A."/>
            <person name="Abera B."/>
            <person name="Abreu J."/>
            <person name="Acer S.C."/>
            <person name="Aftuck L."/>
            <person name="Alexander A."/>
            <person name="An P."/>
            <person name="Anderson E."/>
            <person name="Anderson S."/>
            <person name="Arachi H."/>
            <person name="Azer M."/>
            <person name="Bachantsang P."/>
            <person name="Barry A."/>
            <person name="Bayul T."/>
            <person name="Berlin A."/>
            <person name="Bessette D."/>
            <person name="Bloom T."/>
            <person name="Blye J."/>
            <person name="Boguslavskiy L."/>
            <person name="Bonnet C."/>
            <person name="Boukhgalter B."/>
            <person name="Bourzgui I."/>
            <person name="Brown A."/>
            <person name="Cahill P."/>
            <person name="Channer S."/>
            <person name="Cheshatsang Y."/>
            <person name="Chuda L."/>
            <person name="Citroen M."/>
            <person name="Collymore A."/>
            <person name="Cooke P."/>
            <person name="Costello M."/>
            <person name="D'Aco K."/>
            <person name="Daza R."/>
            <person name="De Haan G."/>
            <person name="DeGray S."/>
            <person name="DeMaso C."/>
            <person name="Dhargay N."/>
            <person name="Dooley K."/>
            <person name="Dooley E."/>
            <person name="Doricent M."/>
            <person name="Dorje P."/>
            <person name="Dorjee K."/>
            <person name="Dupes A."/>
            <person name="Elong R."/>
            <person name="Falk J."/>
            <person name="Farina A."/>
            <person name="Faro S."/>
            <person name="Ferguson D."/>
            <person name="Fisher S."/>
            <person name="Foley C.D."/>
            <person name="Franke A."/>
            <person name="Friedrich D."/>
            <person name="Gadbois L."/>
            <person name="Gearin G."/>
            <person name="Gearin C.R."/>
            <person name="Giannoukos G."/>
            <person name="Goode T."/>
            <person name="Graham J."/>
            <person name="Grandbois E."/>
            <person name="Grewal S."/>
            <person name="Gyaltsen K."/>
            <person name="Hafez N."/>
            <person name="Hagos B."/>
            <person name="Hall J."/>
            <person name="Henson C."/>
            <person name="Hollinger A."/>
            <person name="Honan T."/>
            <person name="Huard M.D."/>
            <person name="Hughes L."/>
            <person name="Hurhula B."/>
            <person name="Husby M.E."/>
            <person name="Kamat A."/>
            <person name="Kanga B."/>
            <person name="Kashin S."/>
            <person name="Khazanovich D."/>
            <person name="Kisner P."/>
            <person name="Lance K."/>
            <person name="Lara M."/>
            <person name="Lee W."/>
            <person name="Lennon N."/>
            <person name="Letendre F."/>
            <person name="LeVine R."/>
            <person name="Lipovsky A."/>
            <person name="Liu X."/>
            <person name="Liu J."/>
            <person name="Liu S."/>
            <person name="Lokyitsang T."/>
            <person name="Lokyitsang Y."/>
            <person name="Lubonja R."/>
            <person name="Lui A."/>
            <person name="MacDonald P."/>
            <person name="Magnisalis V."/>
            <person name="Maru K."/>
            <person name="Matthews C."/>
            <person name="McCusker W."/>
            <person name="McDonough S."/>
            <person name="Mehta T."/>
            <person name="Meldrim J."/>
            <person name="Meneus L."/>
            <person name="Mihai O."/>
            <person name="Mihalev A."/>
            <person name="Mihova T."/>
            <person name="Mittelman R."/>
            <person name="Mlenga V."/>
            <person name="Montmayeur A."/>
            <person name="Mulrain L."/>
            <person name="Navidi A."/>
            <person name="Naylor J."/>
            <person name="Negash T."/>
            <person name="Nguyen T."/>
            <person name="Nguyen N."/>
            <person name="Nicol R."/>
            <person name="Norbu C."/>
            <person name="Norbu N."/>
            <person name="Novod N."/>
            <person name="O'Neill B."/>
            <person name="Osman S."/>
            <person name="Markiewicz E."/>
            <person name="Oyono O.L."/>
            <person name="Patti C."/>
            <person name="Phunkhang P."/>
            <person name="Pierre F."/>
            <person name="Priest M."/>
            <person name="Raghuraman S."/>
            <person name="Rege F."/>
            <person name="Reyes R."/>
            <person name="Rise C."/>
            <person name="Rogov P."/>
            <person name="Ross K."/>
            <person name="Ryan E."/>
            <person name="Settipalli S."/>
            <person name="Shea T."/>
            <person name="Sherpa N."/>
            <person name="Shi L."/>
            <person name="Shih D."/>
            <person name="Sparrow T."/>
            <person name="Spaulding J."/>
            <person name="Stalker J."/>
            <person name="Stange-Thomann N."/>
            <person name="Stavropoulos S."/>
            <person name="Stone C."/>
            <person name="Strader C."/>
            <person name="Tesfaye S."/>
            <person name="Thomson T."/>
            <person name="Thoulutsang Y."/>
            <person name="Thoulutsang D."/>
            <person name="Topham K."/>
            <person name="Topping I."/>
            <person name="Tsamla T."/>
            <person name="Vassiliev H."/>
            <person name="Vo A."/>
            <person name="Wangchuk T."/>
            <person name="Wangdi T."/>
            <person name="Weiand M."/>
            <person name="Wilkinson J."/>
            <person name="Wilson A."/>
            <person name="Yadav S."/>
            <person name="Young G."/>
            <person name="Yu Q."/>
            <person name="Zembek L."/>
            <person name="Zhong D."/>
            <person name="Zimmer A."/>
            <person name="Zwirko Z."/>
            <person name="Jaffe D.B."/>
            <person name="Alvarez P."/>
            <person name="Brockman W."/>
            <person name="Butler J."/>
            <person name="Chin C."/>
            <person name="Gnerre S."/>
            <person name="Grabherr M."/>
            <person name="Kleber M."/>
            <person name="Mauceli E."/>
            <person name="MacCallum I."/>
        </authorList>
    </citation>
    <scope>NUCLEOTIDE SEQUENCE [LARGE SCALE GENOMIC DNA]</scope>
    <source>
        <strain evidence="4">Tucson 14030-0811.24</strain>
    </source>
</reference>
<evidence type="ECO:0000256" key="1">
    <source>
        <dbReference type="SAM" id="MobiDB-lite"/>
    </source>
</evidence>
<keyword evidence="4" id="KW-1185">Reference proteome</keyword>
<dbReference type="Proteomes" id="UP000007798">
    <property type="component" value="Unassembled WGS sequence"/>
</dbReference>
<protein>
    <submittedName>
        <fullName evidence="3">Uncharacterized protein</fullName>
    </submittedName>
</protein>
<dbReference type="AlphaFoldDB" id="A0A0Q9WWE5"/>
<accession>A0A0Q9WWE5</accession>
<dbReference type="KEGG" id="dwi:26529366"/>
<name>A0A0Q9WWE5_DROWI</name>
<feature type="region of interest" description="Disordered" evidence="1">
    <location>
        <begin position="71"/>
        <end position="90"/>
    </location>
</feature>
<feature type="chain" id="PRO_5006387206" evidence="2">
    <location>
        <begin position="21"/>
        <end position="90"/>
    </location>
</feature>
<gene>
    <name evidence="3" type="primary">Dwil\GK27364</name>
    <name evidence="3" type="ORF">Dwil_GK27364</name>
</gene>
<proteinExistence type="predicted"/>
<organism evidence="3 4">
    <name type="scientific">Drosophila willistoni</name>
    <name type="common">Fruit fly</name>
    <dbReference type="NCBI Taxonomy" id="7260"/>
    <lineage>
        <taxon>Eukaryota</taxon>
        <taxon>Metazoa</taxon>
        <taxon>Ecdysozoa</taxon>
        <taxon>Arthropoda</taxon>
        <taxon>Hexapoda</taxon>
        <taxon>Insecta</taxon>
        <taxon>Pterygota</taxon>
        <taxon>Neoptera</taxon>
        <taxon>Endopterygota</taxon>
        <taxon>Diptera</taxon>
        <taxon>Brachycera</taxon>
        <taxon>Muscomorpha</taxon>
        <taxon>Ephydroidea</taxon>
        <taxon>Drosophilidae</taxon>
        <taxon>Drosophila</taxon>
        <taxon>Sophophora</taxon>
    </lineage>
</organism>
<dbReference type="InParanoid" id="A0A0Q9WWE5"/>
<evidence type="ECO:0000313" key="4">
    <source>
        <dbReference type="Proteomes" id="UP000007798"/>
    </source>
</evidence>